<dbReference type="HOGENOM" id="CLU_963447_0_0_1"/>
<keyword evidence="7" id="KW-0676">Redox-active center</keyword>
<comment type="catalytic activity">
    <reaction evidence="1">
        <text>Catalyzes the rearrangement of -S-S- bonds in proteins.</text>
        <dbReference type="EC" id="5.3.4.1"/>
    </reaction>
</comment>
<feature type="signal peptide" evidence="8">
    <location>
        <begin position="1"/>
        <end position="16"/>
    </location>
</feature>
<protein>
    <recommendedName>
        <fullName evidence="4">protein disulfide-isomerase</fullName>
        <ecNumber evidence="4">5.3.4.1</ecNumber>
    </recommendedName>
</protein>
<evidence type="ECO:0000313" key="9">
    <source>
        <dbReference type="EMBL" id="KIM96884.1"/>
    </source>
</evidence>
<dbReference type="EC" id="5.3.4.1" evidence="4"/>
<evidence type="ECO:0000256" key="7">
    <source>
        <dbReference type="ARBA" id="ARBA00023284"/>
    </source>
</evidence>
<proteinExistence type="inferred from homology"/>
<dbReference type="PANTHER" id="PTHR18929">
    <property type="entry name" value="PROTEIN DISULFIDE ISOMERASE"/>
    <property type="match status" value="1"/>
</dbReference>
<accession>A0A0C3H0G2</accession>
<dbReference type="InterPro" id="IPR036249">
    <property type="entry name" value="Thioredoxin-like_sf"/>
</dbReference>
<keyword evidence="6" id="KW-0413">Isomerase</keyword>
<evidence type="ECO:0000256" key="1">
    <source>
        <dbReference type="ARBA" id="ARBA00001182"/>
    </source>
</evidence>
<dbReference type="EMBL" id="KN832883">
    <property type="protein sequence ID" value="KIM96884.1"/>
    <property type="molecule type" value="Genomic_DNA"/>
</dbReference>
<name>A0A0C3H0G2_OIDMZ</name>
<evidence type="ECO:0000256" key="8">
    <source>
        <dbReference type="SAM" id="SignalP"/>
    </source>
</evidence>
<dbReference type="CDD" id="cd02982">
    <property type="entry name" value="PDI_b'_family"/>
    <property type="match status" value="1"/>
</dbReference>
<feature type="chain" id="PRO_5002165158" description="protein disulfide-isomerase" evidence="8">
    <location>
        <begin position="17"/>
        <end position="289"/>
    </location>
</feature>
<keyword evidence="10" id="KW-1185">Reference proteome</keyword>
<reference evidence="10" key="2">
    <citation type="submission" date="2015-01" db="EMBL/GenBank/DDBJ databases">
        <title>Evolutionary Origins and Diversification of the Mycorrhizal Mutualists.</title>
        <authorList>
            <consortium name="DOE Joint Genome Institute"/>
            <consortium name="Mycorrhizal Genomics Consortium"/>
            <person name="Kohler A."/>
            <person name="Kuo A."/>
            <person name="Nagy L.G."/>
            <person name="Floudas D."/>
            <person name="Copeland A."/>
            <person name="Barry K.W."/>
            <person name="Cichocki N."/>
            <person name="Veneault-Fourrey C."/>
            <person name="LaButti K."/>
            <person name="Lindquist E.A."/>
            <person name="Lipzen A."/>
            <person name="Lundell T."/>
            <person name="Morin E."/>
            <person name="Murat C."/>
            <person name="Riley R."/>
            <person name="Ohm R."/>
            <person name="Sun H."/>
            <person name="Tunlid A."/>
            <person name="Henrissat B."/>
            <person name="Grigoriev I.V."/>
            <person name="Hibbett D.S."/>
            <person name="Martin F."/>
        </authorList>
    </citation>
    <scope>NUCLEOTIDE SEQUENCE [LARGE SCALE GENOMIC DNA]</scope>
    <source>
        <strain evidence="10">Zn</strain>
    </source>
</reference>
<evidence type="ECO:0000313" key="10">
    <source>
        <dbReference type="Proteomes" id="UP000054321"/>
    </source>
</evidence>
<evidence type="ECO:0000256" key="5">
    <source>
        <dbReference type="ARBA" id="ARBA00022824"/>
    </source>
</evidence>
<sequence>MWDLWTLALLLVSAKATNSSAVLQLHAADFQAHLEIHSPVLVNFCLPWYIISYMIRKDLPLISEINTDNFKEILLMWSSALIAYIDQDDDEARAVFTSFAESHQNEFIYGITTDLTLAKFDARKFPFIMLYNPLDQVNPIFQESFEISKLEAFTSKYSSPLIGPFSLETYYDYTESGLPLLHIFTSSPSDDHTSLLSLLRPVAEKYKGKLNFATIDARQYGFFAKALNLVSNKFPAFVIEDTISGDTVPFDEEEEATTEKLDGFVEKYFEHREEENVLVQTVGLNRDEL</sequence>
<dbReference type="GO" id="GO:0005788">
    <property type="term" value="C:endoplasmic reticulum lumen"/>
    <property type="evidence" value="ECO:0007669"/>
    <property type="project" value="UniProtKB-SubCell"/>
</dbReference>
<comment type="subcellular location">
    <subcellularLocation>
        <location evidence="2">Endoplasmic reticulum lumen</location>
    </subcellularLocation>
</comment>
<dbReference type="GO" id="GO:0003756">
    <property type="term" value="F:protein disulfide isomerase activity"/>
    <property type="evidence" value="ECO:0007669"/>
    <property type="project" value="UniProtKB-EC"/>
</dbReference>
<keyword evidence="5" id="KW-0256">Endoplasmic reticulum</keyword>
<organism evidence="9 10">
    <name type="scientific">Oidiodendron maius (strain Zn)</name>
    <dbReference type="NCBI Taxonomy" id="913774"/>
    <lineage>
        <taxon>Eukaryota</taxon>
        <taxon>Fungi</taxon>
        <taxon>Dikarya</taxon>
        <taxon>Ascomycota</taxon>
        <taxon>Pezizomycotina</taxon>
        <taxon>Leotiomycetes</taxon>
        <taxon>Leotiomycetes incertae sedis</taxon>
        <taxon>Myxotrichaceae</taxon>
        <taxon>Oidiodendron</taxon>
    </lineage>
</organism>
<reference evidence="9 10" key="1">
    <citation type="submission" date="2014-04" db="EMBL/GenBank/DDBJ databases">
        <authorList>
            <consortium name="DOE Joint Genome Institute"/>
            <person name="Kuo A."/>
            <person name="Martino E."/>
            <person name="Perotto S."/>
            <person name="Kohler A."/>
            <person name="Nagy L.G."/>
            <person name="Floudas D."/>
            <person name="Copeland A."/>
            <person name="Barry K.W."/>
            <person name="Cichocki N."/>
            <person name="Veneault-Fourrey C."/>
            <person name="LaButti K."/>
            <person name="Lindquist E.A."/>
            <person name="Lipzen A."/>
            <person name="Lundell T."/>
            <person name="Morin E."/>
            <person name="Murat C."/>
            <person name="Sun H."/>
            <person name="Tunlid A."/>
            <person name="Henrissat B."/>
            <person name="Grigoriev I.V."/>
            <person name="Hibbett D.S."/>
            <person name="Martin F."/>
            <person name="Nordberg H.P."/>
            <person name="Cantor M.N."/>
            <person name="Hua S.X."/>
        </authorList>
    </citation>
    <scope>NUCLEOTIDE SEQUENCE [LARGE SCALE GENOMIC DNA]</scope>
    <source>
        <strain evidence="9 10">Zn</strain>
    </source>
</reference>
<dbReference type="GO" id="GO:0034976">
    <property type="term" value="P:response to endoplasmic reticulum stress"/>
    <property type="evidence" value="ECO:0007669"/>
    <property type="project" value="TreeGrafter"/>
</dbReference>
<dbReference type="OrthoDB" id="427280at2759"/>
<dbReference type="Proteomes" id="UP000054321">
    <property type="component" value="Unassembled WGS sequence"/>
</dbReference>
<dbReference type="InParanoid" id="A0A0C3H0G2"/>
<comment type="similarity">
    <text evidence="3">Belongs to the protein disulfide isomerase family.</text>
</comment>
<evidence type="ECO:0000256" key="6">
    <source>
        <dbReference type="ARBA" id="ARBA00023235"/>
    </source>
</evidence>
<evidence type="ECO:0000256" key="4">
    <source>
        <dbReference type="ARBA" id="ARBA00012723"/>
    </source>
</evidence>
<evidence type="ECO:0000256" key="2">
    <source>
        <dbReference type="ARBA" id="ARBA00004319"/>
    </source>
</evidence>
<dbReference type="STRING" id="913774.A0A0C3H0G2"/>
<dbReference type="GO" id="GO:0006457">
    <property type="term" value="P:protein folding"/>
    <property type="evidence" value="ECO:0007669"/>
    <property type="project" value="TreeGrafter"/>
</dbReference>
<dbReference type="SUPFAM" id="SSF52833">
    <property type="entry name" value="Thioredoxin-like"/>
    <property type="match status" value="2"/>
</dbReference>
<dbReference type="PANTHER" id="PTHR18929:SF132">
    <property type="entry name" value="PROTEIN DISULFIDE-ISOMERASE A3"/>
    <property type="match status" value="1"/>
</dbReference>
<dbReference type="AlphaFoldDB" id="A0A0C3H0G2"/>
<evidence type="ECO:0000256" key="3">
    <source>
        <dbReference type="ARBA" id="ARBA00006347"/>
    </source>
</evidence>
<gene>
    <name evidence="9" type="ORF">OIDMADRAFT_148084</name>
</gene>
<dbReference type="Gene3D" id="3.40.30.10">
    <property type="entry name" value="Glutaredoxin"/>
    <property type="match status" value="2"/>
</dbReference>
<dbReference type="Pfam" id="PF13848">
    <property type="entry name" value="Thioredoxin_6"/>
    <property type="match status" value="1"/>
</dbReference>
<keyword evidence="8" id="KW-0732">Signal</keyword>